<evidence type="ECO:0000256" key="1">
    <source>
        <dbReference type="SAM" id="Coils"/>
    </source>
</evidence>
<dbReference type="PANTHER" id="PTHR30438:SF2">
    <property type="entry name" value="MEMBRANE PROTEIN"/>
    <property type="match status" value="1"/>
</dbReference>
<accession>A0A1G5QN22</accession>
<proteinExistence type="predicted"/>
<dbReference type="PANTHER" id="PTHR30438">
    <property type="entry name" value="36 KDA ANTIGEN-RELATED"/>
    <property type="match status" value="1"/>
</dbReference>
<dbReference type="Gene3D" id="2.40.50.100">
    <property type="match status" value="1"/>
</dbReference>
<dbReference type="OrthoDB" id="9778236at2"/>
<organism evidence="2 3">
    <name type="scientific">Thiohalomonas denitrificans</name>
    <dbReference type="NCBI Taxonomy" id="415747"/>
    <lineage>
        <taxon>Bacteria</taxon>
        <taxon>Pseudomonadati</taxon>
        <taxon>Pseudomonadota</taxon>
        <taxon>Gammaproteobacteria</taxon>
        <taxon>Thiohalomonadales</taxon>
        <taxon>Thiohalomonadaceae</taxon>
        <taxon>Thiohalomonas</taxon>
    </lineage>
</organism>
<dbReference type="Gene3D" id="2.40.30.170">
    <property type="match status" value="1"/>
</dbReference>
<dbReference type="AlphaFoldDB" id="A0A1G5QN22"/>
<dbReference type="STRING" id="415747.SAMN03097708_02428"/>
<keyword evidence="3" id="KW-1185">Reference proteome</keyword>
<feature type="coiled-coil region" evidence="1">
    <location>
        <begin position="155"/>
        <end position="189"/>
    </location>
</feature>
<dbReference type="GO" id="GO:0005886">
    <property type="term" value="C:plasma membrane"/>
    <property type="evidence" value="ECO:0007669"/>
    <property type="project" value="TreeGrafter"/>
</dbReference>
<dbReference type="EMBL" id="FMWD01000007">
    <property type="protein sequence ID" value="SCZ63132.1"/>
    <property type="molecule type" value="Genomic_DNA"/>
</dbReference>
<keyword evidence="1" id="KW-0175">Coiled coil</keyword>
<dbReference type="RefSeq" id="WP_092997437.1">
    <property type="nucleotide sequence ID" value="NZ_FMWD01000007.1"/>
</dbReference>
<gene>
    <name evidence="2" type="ORF">SAMN03097708_02428</name>
</gene>
<reference evidence="2 3" key="1">
    <citation type="submission" date="2016-10" db="EMBL/GenBank/DDBJ databases">
        <authorList>
            <person name="de Groot N.N."/>
        </authorList>
    </citation>
    <scope>NUCLEOTIDE SEQUENCE [LARGE SCALE GENOMIC DNA]</scope>
    <source>
        <strain evidence="2 3">HLD2</strain>
    </source>
</reference>
<sequence>MFRSRRRWLITASVALFFLLAFILTVKWVGRPDLPEGIASANGRLEATQVDIATKNAGRLSEVLVSEGDNVRKAQVVARMDVTSLEANLRQAQAEFQEAVQAMYAARAKVAQEESAVEFAAAEFSRNQDLLNQQLIPQQQADLARSRLRSERAALAAARASVSQAEASIAAAQAKIDAIQAELDDSILKSPITARVLYRLAEPGEVLPVGGKVLTLIDRKDIYMTAFFPTQQAGQTGVGSEARIVLDARPEVPLPARISFISPEAQFTPKEVETESEREKLVFRVRAHVDPSLIEERLGGIATGVPGTLHVRVEPLTAWPEHLQPLAAED</sequence>
<name>A0A1G5QN22_9GAMM</name>
<dbReference type="Gene3D" id="1.10.287.470">
    <property type="entry name" value="Helix hairpin bin"/>
    <property type="match status" value="1"/>
</dbReference>
<dbReference type="SUPFAM" id="SSF111369">
    <property type="entry name" value="HlyD-like secretion proteins"/>
    <property type="match status" value="1"/>
</dbReference>
<protein>
    <submittedName>
        <fullName evidence="2">HlyD family secretion protein</fullName>
    </submittedName>
</protein>
<evidence type="ECO:0000313" key="3">
    <source>
        <dbReference type="Proteomes" id="UP000199648"/>
    </source>
</evidence>
<evidence type="ECO:0000313" key="2">
    <source>
        <dbReference type="EMBL" id="SCZ63132.1"/>
    </source>
</evidence>
<dbReference type="Proteomes" id="UP000199648">
    <property type="component" value="Unassembled WGS sequence"/>
</dbReference>